<keyword evidence="2 5" id="KW-0645">Protease</keyword>
<evidence type="ECO:0000256" key="3">
    <source>
        <dbReference type="ARBA" id="ARBA00022801"/>
    </source>
</evidence>
<evidence type="ECO:0000256" key="2">
    <source>
        <dbReference type="ARBA" id="ARBA00022670"/>
    </source>
</evidence>
<organism evidence="7 8">
    <name type="scientific">Silvanigrella aquatica</name>
    <dbReference type="NCBI Taxonomy" id="1915309"/>
    <lineage>
        <taxon>Bacteria</taxon>
        <taxon>Pseudomonadati</taxon>
        <taxon>Bdellovibrionota</taxon>
        <taxon>Oligoflexia</taxon>
        <taxon>Silvanigrellales</taxon>
        <taxon>Silvanigrellaceae</taxon>
        <taxon>Silvanigrella</taxon>
    </lineage>
</organism>
<evidence type="ECO:0000256" key="5">
    <source>
        <dbReference type="PROSITE-ProRule" id="PRU01240"/>
    </source>
</evidence>
<feature type="active site" description="Charge relay system" evidence="5">
    <location>
        <position position="351"/>
    </location>
</feature>
<dbReference type="KEGG" id="saqi:AXG55_12485"/>
<protein>
    <recommendedName>
        <fullName evidence="6">Peptidase S8/S53 domain-containing protein</fullName>
    </recommendedName>
</protein>
<dbReference type="PROSITE" id="PS51892">
    <property type="entry name" value="SUBTILASE"/>
    <property type="match status" value="1"/>
</dbReference>
<dbReference type="GO" id="GO:0004252">
    <property type="term" value="F:serine-type endopeptidase activity"/>
    <property type="evidence" value="ECO:0007669"/>
    <property type="project" value="UniProtKB-UniRule"/>
</dbReference>
<dbReference type="InterPro" id="IPR000209">
    <property type="entry name" value="Peptidase_S8/S53_dom"/>
</dbReference>
<dbReference type="Gene3D" id="3.40.50.200">
    <property type="entry name" value="Peptidase S8/S53 domain"/>
    <property type="match status" value="1"/>
</dbReference>
<dbReference type="EMBL" id="CP017834">
    <property type="protein sequence ID" value="APJ04675.1"/>
    <property type="molecule type" value="Genomic_DNA"/>
</dbReference>
<proteinExistence type="inferred from homology"/>
<keyword evidence="8" id="KW-1185">Reference proteome</keyword>
<keyword evidence="4 5" id="KW-0720">Serine protease</keyword>
<feature type="active site" description="Charge relay system" evidence="5">
    <location>
        <position position="175"/>
    </location>
</feature>
<dbReference type="AlphaFoldDB" id="A0A1L4D390"/>
<reference evidence="7 8" key="1">
    <citation type="submission" date="2016-10" db="EMBL/GenBank/DDBJ databases">
        <title>Silvanigrella aquatica sp. nov., isolated from a freshwater lake located in the Black Forest, Germany, description of Silvanigrellaceae fam. nov., Silvanigrellales ord. nov., reclassification of the order Bdellovibrionales in the class Oligoflexia, reclassification of the families Bacteriovoracaceae and Halobacteriovoraceae in the new order Bacteriovoracales ord. nov., and reclassification of the family Pseudobacteriovoracaceae in the order Oligoflexiales.</title>
        <authorList>
            <person name="Hahn M.W."/>
            <person name="Schmidt J."/>
            <person name="Koll U."/>
            <person name="Rohde M."/>
            <person name="Verbag S."/>
            <person name="Pitt A."/>
            <person name="Nakai R."/>
            <person name="Naganuma T."/>
            <person name="Lang E."/>
        </authorList>
    </citation>
    <scope>NUCLEOTIDE SEQUENCE [LARGE SCALE GENOMIC DNA]</scope>
    <source>
        <strain evidence="7 8">MWH-Nonnen-W8red</strain>
    </source>
</reference>
<dbReference type="PANTHER" id="PTHR43806:SF11">
    <property type="entry name" value="CEREVISIN-RELATED"/>
    <property type="match status" value="1"/>
</dbReference>
<dbReference type="PROSITE" id="PS51257">
    <property type="entry name" value="PROKAR_LIPOPROTEIN"/>
    <property type="match status" value="1"/>
</dbReference>
<gene>
    <name evidence="7" type="ORF">AXG55_12485</name>
</gene>
<dbReference type="STRING" id="1915309.AXG55_12485"/>
<dbReference type="Pfam" id="PF00082">
    <property type="entry name" value="Peptidase_S8"/>
    <property type="match status" value="1"/>
</dbReference>
<evidence type="ECO:0000259" key="6">
    <source>
        <dbReference type="Pfam" id="PF00082"/>
    </source>
</evidence>
<dbReference type="InterPro" id="IPR050131">
    <property type="entry name" value="Peptidase_S8_subtilisin-like"/>
</dbReference>
<comment type="similarity">
    <text evidence="1 5">Belongs to the peptidase S8 family.</text>
</comment>
<dbReference type="GO" id="GO:0006508">
    <property type="term" value="P:proteolysis"/>
    <property type="evidence" value="ECO:0007669"/>
    <property type="project" value="UniProtKB-KW"/>
</dbReference>
<dbReference type="SUPFAM" id="SSF52743">
    <property type="entry name" value="Subtilisin-like"/>
    <property type="match status" value="1"/>
</dbReference>
<accession>A0A1L4D390</accession>
<feature type="active site" description="Charge relay system" evidence="5">
    <location>
        <position position="144"/>
    </location>
</feature>
<dbReference type="PRINTS" id="PR00723">
    <property type="entry name" value="SUBTILISIN"/>
</dbReference>
<dbReference type="PANTHER" id="PTHR43806">
    <property type="entry name" value="PEPTIDASE S8"/>
    <property type="match status" value="1"/>
</dbReference>
<evidence type="ECO:0000313" key="7">
    <source>
        <dbReference type="EMBL" id="APJ04675.1"/>
    </source>
</evidence>
<feature type="domain" description="Peptidase S8/S53" evidence="6">
    <location>
        <begin position="137"/>
        <end position="395"/>
    </location>
</feature>
<evidence type="ECO:0000256" key="1">
    <source>
        <dbReference type="ARBA" id="ARBA00011073"/>
    </source>
</evidence>
<evidence type="ECO:0000256" key="4">
    <source>
        <dbReference type="ARBA" id="ARBA00022825"/>
    </source>
</evidence>
<dbReference type="InterPro" id="IPR036852">
    <property type="entry name" value="Peptidase_S8/S53_dom_sf"/>
</dbReference>
<dbReference type="InterPro" id="IPR015500">
    <property type="entry name" value="Peptidase_S8_subtilisin-rel"/>
</dbReference>
<name>A0A1L4D390_9BACT</name>
<dbReference type="RefSeq" id="WP_233231210.1">
    <property type="nucleotide sequence ID" value="NZ_CP017834.1"/>
</dbReference>
<dbReference type="Proteomes" id="UP000184731">
    <property type="component" value="Chromosome"/>
</dbReference>
<keyword evidence="3 5" id="KW-0378">Hydrolase</keyword>
<evidence type="ECO:0000313" key="8">
    <source>
        <dbReference type="Proteomes" id="UP000184731"/>
    </source>
</evidence>
<sequence length="414" mass="46220">MEKVRKIFSLLVVLSIFSCAKNQQNGSQIDASYDGAIVIETDLSDMELASYGNEVIYRFESIPKLVAIKPKDSRVLKNNEIYSNTNEILNKNSKKVYQNNNNIKRELNLGNCHFSYCESGFQSVMENINKNKLNLENVKVAIIDSGVKIRDEIKNQIEQEINITDDLNTENWSDHGTNIASIFTGFSKSNEVENSYAKNAKIYSIKVNVDSDNINNMQKKFGSMQLAVALDKAVILGAKIVNISLQYNNEPDKNVSSIEKLLISKAAEKGVLFVLAAGNENKNLDSEPSYPSGYSLNNIITVGSHYYDYNELKLMKSYFSNYGHSVDISAQGNDIEVINKSGHQVKQSGTSFSTPIVSSALSIYFGLYPNADLNTTLEHLYSSAIGDKNTTTKYGRLNLNTMIQLGKNKYLQSF</sequence>